<dbReference type="RefSeq" id="WP_007017086.1">
    <property type="nucleotide sequence ID" value="NZ_CH724113.1"/>
</dbReference>
<dbReference type="STRING" id="207949.RED65_09744"/>
<evidence type="ECO:0000256" key="7">
    <source>
        <dbReference type="RuleBase" id="RU003915"/>
    </source>
</evidence>
<dbReference type="PANTHER" id="PTHR43811:SF57">
    <property type="entry name" value="FKBP-TYPE PEPTIDYL-PROLYL CIS-TRANS ISOMERASE FKPA-RELATED"/>
    <property type="match status" value="1"/>
</dbReference>
<dbReference type="HOGENOM" id="CLU_013615_7_3_6"/>
<dbReference type="Gene3D" id="3.10.50.40">
    <property type="match status" value="1"/>
</dbReference>
<protein>
    <recommendedName>
        <fullName evidence="7">Peptidyl-prolyl cis-trans isomerase</fullName>
        <ecNumber evidence="7">5.2.1.8</ecNumber>
    </recommendedName>
</protein>
<evidence type="ECO:0000313" key="11">
    <source>
        <dbReference type="Proteomes" id="UP000004263"/>
    </source>
</evidence>
<keyword evidence="11" id="KW-1185">Reference proteome</keyword>
<dbReference type="PANTHER" id="PTHR43811">
    <property type="entry name" value="FKBP-TYPE PEPTIDYL-PROLYL CIS-TRANS ISOMERASE FKPA"/>
    <property type="match status" value="1"/>
</dbReference>
<evidence type="ECO:0000256" key="4">
    <source>
        <dbReference type="ARBA" id="ARBA00023110"/>
    </source>
</evidence>
<accession>Q1N6C7</accession>
<keyword evidence="8" id="KW-1133">Transmembrane helix</keyword>
<dbReference type="EMBL" id="AAQH01000001">
    <property type="protein sequence ID" value="EAT13665.1"/>
    <property type="molecule type" value="Genomic_DNA"/>
</dbReference>
<evidence type="ECO:0000256" key="8">
    <source>
        <dbReference type="SAM" id="Phobius"/>
    </source>
</evidence>
<keyword evidence="8" id="KW-0472">Membrane</keyword>
<keyword evidence="4 6" id="KW-0697">Rotamase</keyword>
<proteinExistence type="inferred from homology"/>
<comment type="caution">
    <text evidence="10">The sequence shown here is derived from an EMBL/GenBank/DDBJ whole genome shotgun (WGS) entry which is preliminary data.</text>
</comment>
<evidence type="ECO:0000256" key="2">
    <source>
        <dbReference type="ARBA" id="ARBA00006577"/>
    </source>
</evidence>
<evidence type="ECO:0000259" key="9">
    <source>
        <dbReference type="PROSITE" id="PS50059"/>
    </source>
</evidence>
<dbReference type="Proteomes" id="UP000004263">
    <property type="component" value="Unassembled WGS sequence"/>
</dbReference>
<comment type="similarity">
    <text evidence="2 7">Belongs to the FKBP-type PPIase family.</text>
</comment>
<feature type="transmembrane region" description="Helical" evidence="8">
    <location>
        <begin position="6"/>
        <end position="21"/>
    </location>
</feature>
<dbReference type="AlphaFoldDB" id="Q1N6C7"/>
<dbReference type="GO" id="GO:0003755">
    <property type="term" value="F:peptidyl-prolyl cis-trans isomerase activity"/>
    <property type="evidence" value="ECO:0007669"/>
    <property type="project" value="UniProtKB-UniRule"/>
</dbReference>
<dbReference type="Pfam" id="PF01346">
    <property type="entry name" value="FKBP_N"/>
    <property type="match status" value="1"/>
</dbReference>
<dbReference type="InterPro" id="IPR001179">
    <property type="entry name" value="PPIase_FKBP_dom"/>
</dbReference>
<evidence type="ECO:0000256" key="1">
    <source>
        <dbReference type="ARBA" id="ARBA00000971"/>
    </source>
</evidence>
<organism evidence="10 11">
    <name type="scientific">Bermanella marisrubri</name>
    <dbReference type="NCBI Taxonomy" id="207949"/>
    <lineage>
        <taxon>Bacteria</taxon>
        <taxon>Pseudomonadati</taxon>
        <taxon>Pseudomonadota</taxon>
        <taxon>Gammaproteobacteria</taxon>
        <taxon>Oceanospirillales</taxon>
        <taxon>Oceanospirillaceae</taxon>
        <taxon>Bermanella</taxon>
    </lineage>
</organism>
<sequence>MPPLFIIAVVFVVIIFTWIHFKNKRAAAGNIEIGDAFLKENAMKEGVHTTNSGLQYTVLEEGNGERHPTAKSEVTVHYHGTLLDGSVFDSSVNRGQPINFPLNRVIPGWSEGVQLMVEGEKRRFFIPSYLAYGNRSAGTIQPGSTLIFDVELISIND</sequence>
<evidence type="ECO:0000256" key="5">
    <source>
        <dbReference type="ARBA" id="ARBA00023235"/>
    </source>
</evidence>
<dbReference type="InterPro" id="IPR046357">
    <property type="entry name" value="PPIase_dom_sf"/>
</dbReference>
<evidence type="ECO:0000313" key="10">
    <source>
        <dbReference type="EMBL" id="EAT13665.1"/>
    </source>
</evidence>
<dbReference type="InterPro" id="IPR000774">
    <property type="entry name" value="PPIase_FKBP_N"/>
</dbReference>
<name>Q1N6C7_9GAMM</name>
<reference evidence="10 11" key="1">
    <citation type="submission" date="2006-03" db="EMBL/GenBank/DDBJ databases">
        <authorList>
            <person name="Pinhassi J."/>
            <person name="Pedros-Alio C."/>
            <person name="Ferriera S."/>
            <person name="Johnson J."/>
            <person name="Kravitz S."/>
            <person name="Halpern A."/>
            <person name="Remington K."/>
            <person name="Beeson K."/>
            <person name="Tran B."/>
            <person name="Rogers Y.-H."/>
            <person name="Friedman R."/>
            <person name="Venter J.C."/>
        </authorList>
    </citation>
    <scope>NUCLEOTIDE SEQUENCE [LARGE SCALE GENOMIC DNA]</scope>
    <source>
        <strain evidence="10 11">RED65</strain>
    </source>
</reference>
<dbReference type="Pfam" id="PF00254">
    <property type="entry name" value="FKBP_C"/>
    <property type="match status" value="1"/>
</dbReference>
<dbReference type="FunFam" id="3.10.50.40:FF:000045">
    <property type="entry name" value="Peptidyl-prolyl cis-trans isomerase"/>
    <property type="match status" value="1"/>
</dbReference>
<feature type="domain" description="PPIase FKBP-type" evidence="9">
    <location>
        <begin position="71"/>
        <end position="156"/>
    </location>
</feature>
<dbReference type="EC" id="5.2.1.8" evidence="7"/>
<keyword evidence="3" id="KW-0732">Signal</keyword>
<dbReference type="OrthoDB" id="9814548at2"/>
<dbReference type="PROSITE" id="PS50059">
    <property type="entry name" value="FKBP_PPIASE"/>
    <property type="match status" value="1"/>
</dbReference>
<dbReference type="SUPFAM" id="SSF54534">
    <property type="entry name" value="FKBP-like"/>
    <property type="match status" value="1"/>
</dbReference>
<keyword evidence="8" id="KW-0812">Transmembrane</keyword>
<evidence type="ECO:0000256" key="6">
    <source>
        <dbReference type="PROSITE-ProRule" id="PRU00277"/>
    </source>
</evidence>
<gene>
    <name evidence="10" type="ORF">RED65_09744</name>
</gene>
<evidence type="ECO:0000256" key="3">
    <source>
        <dbReference type="ARBA" id="ARBA00022729"/>
    </source>
</evidence>
<comment type="catalytic activity">
    <reaction evidence="1 6 7">
        <text>[protein]-peptidylproline (omega=180) = [protein]-peptidylproline (omega=0)</text>
        <dbReference type="Rhea" id="RHEA:16237"/>
        <dbReference type="Rhea" id="RHEA-COMP:10747"/>
        <dbReference type="Rhea" id="RHEA-COMP:10748"/>
        <dbReference type="ChEBI" id="CHEBI:83833"/>
        <dbReference type="ChEBI" id="CHEBI:83834"/>
        <dbReference type="EC" id="5.2.1.8"/>
    </reaction>
</comment>
<keyword evidence="5 6" id="KW-0413">Isomerase</keyword>
<dbReference type="GO" id="GO:0006457">
    <property type="term" value="P:protein folding"/>
    <property type="evidence" value="ECO:0007669"/>
    <property type="project" value="InterPro"/>
</dbReference>